<dbReference type="AlphaFoldDB" id="A4CLI8"/>
<dbReference type="Gene3D" id="3.40.50.1820">
    <property type="entry name" value="alpha/beta hydrolase"/>
    <property type="match status" value="1"/>
</dbReference>
<evidence type="ECO:0000313" key="5">
    <source>
        <dbReference type="Proteomes" id="UP000009049"/>
    </source>
</evidence>
<protein>
    <recommendedName>
        <fullName evidence="3">Phospholipase/carboxylesterase/thioesterase domain-containing protein</fullName>
    </recommendedName>
</protein>
<dbReference type="EMBL" id="CP001712">
    <property type="protein sequence ID" value="EAR15737.1"/>
    <property type="molecule type" value="Genomic_DNA"/>
</dbReference>
<feature type="domain" description="Phospholipase/carboxylesterase/thioesterase" evidence="3">
    <location>
        <begin position="18"/>
        <end position="216"/>
    </location>
</feature>
<dbReference type="KEGG" id="rbi:RB2501_15454"/>
<evidence type="ECO:0000313" key="4">
    <source>
        <dbReference type="EMBL" id="EAR15737.1"/>
    </source>
</evidence>
<keyword evidence="2" id="KW-0378">Hydrolase</keyword>
<name>A4CLI8_ROBBH</name>
<evidence type="ECO:0000256" key="1">
    <source>
        <dbReference type="ARBA" id="ARBA00006499"/>
    </source>
</evidence>
<dbReference type="InterPro" id="IPR029058">
    <property type="entry name" value="AB_hydrolase_fold"/>
</dbReference>
<sequence>MHTQSLSLEHLIRPAAGQGGHAPALFMLHGYGSNEEDLFSFAGELPADLFVISIRAPYDLEPFGHAWYSIDFSADKGKWNDVAQARESRETVRNFIREAVEAYGLDTGRISLLGFSQGTILSYALALSYPEAFRNVVGLSGYIEAEMLVDGYREKDHSHLQVYASHGQLDMVIPPAWAQMVPGFLDELKISNTFEEFPVGHGVSPDNFQSFNQWLSRRY</sequence>
<keyword evidence="5" id="KW-1185">Reference proteome</keyword>
<comment type="similarity">
    <text evidence="1">Belongs to the AB hydrolase superfamily. AB hydrolase 2 family.</text>
</comment>
<gene>
    <name evidence="4" type="ordered locus">RB2501_15454</name>
</gene>
<dbReference type="eggNOG" id="COG0400">
    <property type="taxonomic scope" value="Bacteria"/>
</dbReference>
<dbReference type="HOGENOM" id="CLU_049413_5_3_10"/>
<organism evidence="4 5">
    <name type="scientific">Robiginitalea biformata (strain ATCC BAA-864 / DSM 15991 / KCTC 12146 / HTCC2501)</name>
    <dbReference type="NCBI Taxonomy" id="313596"/>
    <lineage>
        <taxon>Bacteria</taxon>
        <taxon>Pseudomonadati</taxon>
        <taxon>Bacteroidota</taxon>
        <taxon>Flavobacteriia</taxon>
        <taxon>Flavobacteriales</taxon>
        <taxon>Flavobacteriaceae</taxon>
        <taxon>Robiginitalea</taxon>
    </lineage>
</organism>
<accession>A4CLI8</accession>
<dbReference type="STRING" id="313596.RB2501_15454"/>
<proteinExistence type="inferred from homology"/>
<dbReference type="OrthoDB" id="9795555at2"/>
<dbReference type="PANTHER" id="PTHR10655">
    <property type="entry name" value="LYSOPHOSPHOLIPASE-RELATED"/>
    <property type="match status" value="1"/>
</dbReference>
<dbReference type="InterPro" id="IPR003140">
    <property type="entry name" value="PLipase/COase/thioEstase"/>
</dbReference>
<reference evidence="4 5" key="1">
    <citation type="journal article" date="2009" name="J. Bacteriol.">
        <title>Complete genome sequence of Robiginitalea biformata HTCC2501.</title>
        <authorList>
            <person name="Oh H.M."/>
            <person name="Giovannoni S.J."/>
            <person name="Lee K."/>
            <person name="Ferriera S."/>
            <person name="Johnson J."/>
            <person name="Cho J.C."/>
        </authorList>
    </citation>
    <scope>NUCLEOTIDE SEQUENCE [LARGE SCALE GENOMIC DNA]</scope>
    <source>
        <strain evidence="5">ATCC BAA-864 / HTCC2501 / KCTC 12146</strain>
    </source>
</reference>
<dbReference type="SUPFAM" id="SSF53474">
    <property type="entry name" value="alpha/beta-Hydrolases"/>
    <property type="match status" value="1"/>
</dbReference>
<evidence type="ECO:0000256" key="2">
    <source>
        <dbReference type="ARBA" id="ARBA00022801"/>
    </source>
</evidence>
<dbReference type="PANTHER" id="PTHR10655:SF17">
    <property type="entry name" value="LYSOPHOSPHOLIPASE-LIKE PROTEIN 1"/>
    <property type="match status" value="1"/>
</dbReference>
<evidence type="ECO:0000259" key="3">
    <source>
        <dbReference type="Pfam" id="PF02230"/>
    </source>
</evidence>
<dbReference type="Proteomes" id="UP000009049">
    <property type="component" value="Chromosome"/>
</dbReference>
<dbReference type="InterPro" id="IPR050565">
    <property type="entry name" value="LYPA1-2/EST-like"/>
</dbReference>
<dbReference type="Pfam" id="PF02230">
    <property type="entry name" value="Abhydrolase_2"/>
    <property type="match status" value="1"/>
</dbReference>
<dbReference type="RefSeq" id="WP_015755052.1">
    <property type="nucleotide sequence ID" value="NC_013222.1"/>
</dbReference>
<dbReference type="GO" id="GO:0016787">
    <property type="term" value="F:hydrolase activity"/>
    <property type="evidence" value="ECO:0007669"/>
    <property type="project" value="UniProtKB-KW"/>
</dbReference>